<feature type="region of interest" description="Disordered" evidence="1">
    <location>
        <begin position="130"/>
        <end position="320"/>
    </location>
</feature>
<dbReference type="EMBL" id="MN738742">
    <property type="protein sequence ID" value="QHT36422.1"/>
    <property type="molecule type" value="Genomic_DNA"/>
</dbReference>
<feature type="region of interest" description="Disordered" evidence="1">
    <location>
        <begin position="52"/>
        <end position="71"/>
    </location>
</feature>
<proteinExistence type="predicted"/>
<reference evidence="2" key="1">
    <citation type="journal article" date="2020" name="Nature">
        <title>Giant virus diversity and host interactions through global metagenomics.</title>
        <authorList>
            <person name="Schulz F."/>
            <person name="Roux S."/>
            <person name="Paez-Espino D."/>
            <person name="Jungbluth S."/>
            <person name="Walsh D.A."/>
            <person name="Denef V.J."/>
            <person name="McMahon K.D."/>
            <person name="Konstantinidis K.T."/>
            <person name="Eloe-Fadrosh E.A."/>
            <person name="Kyrpides N.C."/>
            <person name="Woyke T."/>
        </authorList>
    </citation>
    <scope>NUCLEOTIDE SEQUENCE</scope>
    <source>
        <strain evidence="2">GVMAG-S-ERX555931-87</strain>
    </source>
</reference>
<dbReference type="AlphaFoldDB" id="A0A6C0F5H6"/>
<accession>A0A6C0F5H6</accession>
<sequence length="335" mass="38133">MAALDLAEQCLATNQISKDFLTKLVEKDFLTEDAVSEILDDTGLTKYLLNGKQKKRSPKKPKVSEEERSNAEYNPEKCPCRIWCPVGGFGLPNVQCSRNLPDGKSMCKMHSGKVDEGGNWWLGLVTEEPPAEPVFQPGKKKAHWWTEEAKDEADEKKKSSKKAAKKKVDSDEGEEEPKKKAKKKVKKVEKVDSDEEEEPKKKAKKKVKKVEKVDSDEEEEPKKKAKKKVKKVEKVDSDEEEEPKKKAKKKVKKKVEKVDSDEEEEEDKVEEKEEEDDDGNTPFIFEGVKYVRTEDGDIVNPDNYDLMGEDDGSGGIDWTDGEMEEKHQQLVAELE</sequence>
<feature type="compositionally biased region" description="Basic and acidic residues" evidence="1">
    <location>
        <begin position="144"/>
        <end position="157"/>
    </location>
</feature>
<name>A0A6C0F5H6_9ZZZZ</name>
<feature type="compositionally biased region" description="Acidic residues" evidence="1">
    <location>
        <begin position="259"/>
        <end position="279"/>
    </location>
</feature>
<feature type="compositionally biased region" description="Basic residues" evidence="1">
    <location>
        <begin position="245"/>
        <end position="255"/>
    </location>
</feature>
<evidence type="ECO:0000313" key="2">
    <source>
        <dbReference type="EMBL" id="QHT36422.1"/>
    </source>
</evidence>
<feature type="compositionally biased region" description="Basic and acidic residues" evidence="1">
    <location>
        <begin position="62"/>
        <end position="71"/>
    </location>
</feature>
<organism evidence="2">
    <name type="scientific">viral metagenome</name>
    <dbReference type="NCBI Taxonomy" id="1070528"/>
    <lineage>
        <taxon>unclassified sequences</taxon>
        <taxon>metagenomes</taxon>
        <taxon>organismal metagenomes</taxon>
    </lineage>
</organism>
<protein>
    <submittedName>
        <fullName evidence="2">Uncharacterized protein</fullName>
    </submittedName>
</protein>
<evidence type="ECO:0000256" key="1">
    <source>
        <dbReference type="SAM" id="MobiDB-lite"/>
    </source>
</evidence>
<feature type="compositionally biased region" description="Basic residues" evidence="1">
    <location>
        <begin position="52"/>
        <end position="61"/>
    </location>
</feature>